<name>L7CE50_RHOBT</name>
<accession>L7CE50</accession>
<sequence length="55" mass="6125">MPSSFPNETWVSLRSRDQAAWVFVQSKCIIRACVTFIGRSDLPVARKVRSDASGP</sequence>
<proteinExistence type="predicted"/>
<dbReference type="EMBL" id="AMWG01000111">
    <property type="protein sequence ID" value="ELP32125.1"/>
    <property type="molecule type" value="Genomic_DNA"/>
</dbReference>
<dbReference type="AlphaFoldDB" id="L7CE50"/>
<dbReference type="Proteomes" id="UP000010959">
    <property type="component" value="Unassembled WGS sequence"/>
</dbReference>
<comment type="caution">
    <text evidence="1">The sequence shown here is derived from an EMBL/GenBank/DDBJ whole genome shotgun (WGS) entry which is preliminary data.</text>
</comment>
<protein>
    <submittedName>
        <fullName evidence="1">Uncharacterized protein</fullName>
    </submittedName>
</protein>
<gene>
    <name evidence="1" type="ORF">RBSWK_03824</name>
</gene>
<reference evidence="1 2" key="1">
    <citation type="journal article" date="2013" name="Mar. Genomics">
        <title>Expression of sulfatases in Rhodopirellula baltica and the diversity of sulfatases in the genus Rhodopirellula.</title>
        <authorList>
            <person name="Wegner C.E."/>
            <person name="Richter-Heitmann T."/>
            <person name="Klindworth A."/>
            <person name="Klockow C."/>
            <person name="Richter M."/>
            <person name="Achstetter T."/>
            <person name="Glockner F.O."/>
            <person name="Harder J."/>
        </authorList>
    </citation>
    <scope>NUCLEOTIDE SEQUENCE [LARGE SCALE GENOMIC DNA]</scope>
    <source>
        <strain evidence="1 2">SWK14</strain>
    </source>
</reference>
<dbReference type="PATRIC" id="fig|993516.3.peg.4092"/>
<organism evidence="1 2">
    <name type="scientific">Rhodopirellula baltica SWK14</name>
    <dbReference type="NCBI Taxonomy" id="993516"/>
    <lineage>
        <taxon>Bacteria</taxon>
        <taxon>Pseudomonadati</taxon>
        <taxon>Planctomycetota</taxon>
        <taxon>Planctomycetia</taxon>
        <taxon>Pirellulales</taxon>
        <taxon>Pirellulaceae</taxon>
        <taxon>Rhodopirellula</taxon>
    </lineage>
</organism>
<evidence type="ECO:0000313" key="2">
    <source>
        <dbReference type="Proteomes" id="UP000010959"/>
    </source>
</evidence>
<evidence type="ECO:0000313" key="1">
    <source>
        <dbReference type="EMBL" id="ELP32125.1"/>
    </source>
</evidence>